<organism evidence="3 5">
    <name type="scientific">Alkalithermobacter thermoalcaliphilus JW-YL-7 = DSM 7308</name>
    <dbReference type="NCBI Taxonomy" id="1121328"/>
    <lineage>
        <taxon>Bacteria</taxon>
        <taxon>Bacillati</taxon>
        <taxon>Bacillota</taxon>
        <taxon>Clostridia</taxon>
        <taxon>Peptostreptococcales</taxon>
        <taxon>Tepidibacteraceae</taxon>
        <taxon>Alkalithermobacter</taxon>
    </lineage>
</organism>
<sequence length="211" mass="24343">MVKIILLRHAQTDDNSSMKLSGHIDSKVSIYGLDQIKRTTDILKKEKIDLIYSSSSSRTRYTVNHIAKEKNLDVIVDRNLNEINFGDLEGKTFDQIKEKYKSEFDKMISLGFEYTYPNGESFKQFHERVANCIDQIIKKSDGKTVLICTHSGVIRSIISHLISKTYNYHWNFKIDNCSISMLEIQDDFAVIHTLNNTSHLKAGIKYEGRED</sequence>
<evidence type="ECO:0000313" key="5">
    <source>
        <dbReference type="Proteomes" id="UP000092605"/>
    </source>
</evidence>
<name>A0A150FMI2_CLOPD</name>
<protein>
    <submittedName>
        <fullName evidence="4">Alpha-ribazole phosphatase</fullName>
    </submittedName>
    <submittedName>
        <fullName evidence="3">Phosphoglycerate mutase</fullName>
    </submittedName>
</protein>
<dbReference type="CDD" id="cd07067">
    <property type="entry name" value="HP_PGM_like"/>
    <property type="match status" value="1"/>
</dbReference>
<keyword evidence="6" id="KW-1185">Reference proteome</keyword>
<dbReference type="OrthoDB" id="7925971at2"/>
<dbReference type="GO" id="GO:0005737">
    <property type="term" value="C:cytoplasm"/>
    <property type="evidence" value="ECO:0007669"/>
    <property type="project" value="TreeGrafter"/>
</dbReference>
<reference evidence="4 6" key="2">
    <citation type="submission" date="2016-11" db="EMBL/GenBank/DDBJ databases">
        <authorList>
            <person name="Varghese N."/>
            <person name="Submissions S."/>
        </authorList>
    </citation>
    <scope>NUCLEOTIDE SEQUENCE [LARGE SCALE GENOMIC DNA]</scope>
    <source>
        <strain evidence="4 6">DSM 7308</strain>
    </source>
</reference>
<dbReference type="Gene3D" id="3.40.50.1240">
    <property type="entry name" value="Phosphoglycerate mutase-like"/>
    <property type="match status" value="1"/>
</dbReference>
<dbReference type="AlphaFoldDB" id="A0A150FMI2"/>
<proteinExistence type="predicted"/>
<dbReference type="RefSeq" id="WP_066072516.1">
    <property type="nucleotide sequence ID" value="NZ_FRBG01000016.1"/>
</dbReference>
<dbReference type="Proteomes" id="UP000323392">
    <property type="component" value="Unassembled WGS sequence"/>
</dbReference>
<dbReference type="Proteomes" id="UP000092605">
    <property type="component" value="Unassembled WGS sequence"/>
</dbReference>
<dbReference type="PANTHER" id="PTHR48100:SF1">
    <property type="entry name" value="HISTIDINE PHOSPHATASE FAMILY PROTEIN-RELATED"/>
    <property type="match status" value="1"/>
</dbReference>
<evidence type="ECO:0000313" key="6">
    <source>
        <dbReference type="Proteomes" id="UP000323392"/>
    </source>
</evidence>
<dbReference type="GO" id="GO:0016791">
    <property type="term" value="F:phosphatase activity"/>
    <property type="evidence" value="ECO:0007669"/>
    <property type="project" value="TreeGrafter"/>
</dbReference>
<gene>
    <name evidence="3" type="ORF">JWYL7_1891</name>
    <name evidence="4" type="ORF">SAMN05661008_01677</name>
</gene>
<reference evidence="3 5" key="1">
    <citation type="submission" date="2016-02" db="EMBL/GenBank/DDBJ databases">
        <title>Draft genome sequence for Clostridium paradoxum JW-YL-7.</title>
        <authorList>
            <person name="Utturkar S.M."/>
            <person name="Lancaster A."/>
            <person name="Poole F.L."/>
            <person name="Adams M.W."/>
            <person name="Brown S.D."/>
        </authorList>
    </citation>
    <scope>NUCLEOTIDE SEQUENCE [LARGE SCALE GENOMIC DNA]</scope>
    <source>
        <strain evidence="3 5">JW-YL-7</strain>
    </source>
</reference>
<evidence type="ECO:0000313" key="3">
    <source>
        <dbReference type="EMBL" id="KXZ38869.1"/>
    </source>
</evidence>
<evidence type="ECO:0000313" key="4">
    <source>
        <dbReference type="EMBL" id="SHL21175.1"/>
    </source>
</evidence>
<accession>A0A150FMI2</accession>
<dbReference type="InterPro" id="IPR029033">
    <property type="entry name" value="His_PPase_superfam"/>
</dbReference>
<comment type="caution">
    <text evidence="3">The sequence shown here is derived from an EMBL/GenBank/DDBJ whole genome shotgun (WGS) entry which is preliminary data.</text>
</comment>
<dbReference type="EMBL" id="FRBG01000016">
    <property type="protein sequence ID" value="SHL21175.1"/>
    <property type="molecule type" value="Genomic_DNA"/>
</dbReference>
<dbReference type="SUPFAM" id="SSF53254">
    <property type="entry name" value="Phosphoglycerate mutase-like"/>
    <property type="match status" value="1"/>
</dbReference>
<feature type="active site" description="Proton donor/acceptor" evidence="1">
    <location>
        <position position="82"/>
    </location>
</feature>
<dbReference type="InterPro" id="IPR013078">
    <property type="entry name" value="His_Pase_superF_clade-1"/>
</dbReference>
<feature type="active site" description="Tele-phosphohistidine intermediate" evidence="1">
    <location>
        <position position="9"/>
    </location>
</feature>
<dbReference type="PATRIC" id="fig|1121328.3.peg.1904"/>
<feature type="binding site" evidence="2">
    <location>
        <position position="58"/>
    </location>
    <ligand>
        <name>substrate</name>
    </ligand>
</feature>
<dbReference type="PANTHER" id="PTHR48100">
    <property type="entry name" value="BROAD-SPECIFICITY PHOSPHATASE YOR283W-RELATED"/>
    <property type="match status" value="1"/>
</dbReference>
<dbReference type="Pfam" id="PF00300">
    <property type="entry name" value="His_Phos_1"/>
    <property type="match status" value="1"/>
</dbReference>
<dbReference type="EMBL" id="LSFY01000003">
    <property type="protein sequence ID" value="KXZ38869.1"/>
    <property type="molecule type" value="Genomic_DNA"/>
</dbReference>
<dbReference type="InterPro" id="IPR050275">
    <property type="entry name" value="PGM_Phosphatase"/>
</dbReference>
<feature type="binding site" evidence="2">
    <location>
        <begin position="8"/>
        <end position="15"/>
    </location>
    <ligand>
        <name>substrate</name>
    </ligand>
</feature>
<evidence type="ECO:0000256" key="2">
    <source>
        <dbReference type="PIRSR" id="PIRSR613078-2"/>
    </source>
</evidence>
<dbReference type="STRING" id="1121328.JWYL7_1891"/>
<evidence type="ECO:0000256" key="1">
    <source>
        <dbReference type="PIRSR" id="PIRSR613078-1"/>
    </source>
</evidence>
<dbReference type="SMART" id="SM00855">
    <property type="entry name" value="PGAM"/>
    <property type="match status" value="1"/>
</dbReference>